<evidence type="ECO:0000313" key="3">
    <source>
        <dbReference type="Proteomes" id="UP000054166"/>
    </source>
</evidence>
<name>A0A0C3AYS4_PILCF</name>
<sequence length="172" mass="18082">MLALLLVSVAARVAFVLATHTFTLVNHCSYGVPVWVDNAYSKVPYNGAQPGTIGAGSSVNIDIPNGWNSRICHNADGAKCVDDVTKDSLAEFNLDSGGLDYYDISNIEGYSIAQEIQPHNTSPYGGCQTVECTSATCPCSQAYPPGDESGCGNDEPVKSCPSSGAFTITYCP</sequence>
<dbReference type="SUPFAM" id="SSF49870">
    <property type="entry name" value="Osmotin, thaumatin-like protein"/>
    <property type="match status" value="1"/>
</dbReference>
<dbReference type="Proteomes" id="UP000054166">
    <property type="component" value="Unassembled WGS sequence"/>
</dbReference>
<dbReference type="InterPro" id="IPR037176">
    <property type="entry name" value="Osmotin/thaumatin-like_sf"/>
</dbReference>
<gene>
    <name evidence="2" type="ORF">PILCRDRAFT_823727</name>
</gene>
<dbReference type="OrthoDB" id="430315at2759"/>
<feature type="signal peptide" evidence="1">
    <location>
        <begin position="1"/>
        <end position="18"/>
    </location>
</feature>
<dbReference type="Pfam" id="PF00314">
    <property type="entry name" value="Thaumatin"/>
    <property type="match status" value="1"/>
</dbReference>
<dbReference type="PANTHER" id="PTHR31013">
    <property type="entry name" value="THAUMATIN FAMILY PROTEIN-RELATED"/>
    <property type="match status" value="1"/>
</dbReference>
<evidence type="ECO:0008006" key="4">
    <source>
        <dbReference type="Google" id="ProtNLM"/>
    </source>
</evidence>
<dbReference type="SMART" id="SM00205">
    <property type="entry name" value="THN"/>
    <property type="match status" value="1"/>
</dbReference>
<accession>A0A0C3AYS4</accession>
<dbReference type="Gene3D" id="2.60.110.10">
    <property type="entry name" value="Thaumatin"/>
    <property type="match status" value="1"/>
</dbReference>
<dbReference type="EMBL" id="KN833011">
    <property type="protein sequence ID" value="KIM79148.1"/>
    <property type="molecule type" value="Genomic_DNA"/>
</dbReference>
<feature type="chain" id="PRO_5002172442" description="Thaumatin-like protein" evidence="1">
    <location>
        <begin position="19"/>
        <end position="172"/>
    </location>
</feature>
<dbReference type="PROSITE" id="PS51367">
    <property type="entry name" value="THAUMATIN_2"/>
    <property type="match status" value="1"/>
</dbReference>
<evidence type="ECO:0000313" key="2">
    <source>
        <dbReference type="EMBL" id="KIM79148.1"/>
    </source>
</evidence>
<keyword evidence="1" id="KW-0732">Signal</keyword>
<proteinExistence type="predicted"/>
<keyword evidence="3" id="KW-1185">Reference proteome</keyword>
<dbReference type="InParanoid" id="A0A0C3AYS4"/>
<evidence type="ECO:0000256" key="1">
    <source>
        <dbReference type="SAM" id="SignalP"/>
    </source>
</evidence>
<organism evidence="2 3">
    <name type="scientific">Piloderma croceum (strain F 1598)</name>
    <dbReference type="NCBI Taxonomy" id="765440"/>
    <lineage>
        <taxon>Eukaryota</taxon>
        <taxon>Fungi</taxon>
        <taxon>Dikarya</taxon>
        <taxon>Basidiomycota</taxon>
        <taxon>Agaricomycotina</taxon>
        <taxon>Agaricomycetes</taxon>
        <taxon>Agaricomycetidae</taxon>
        <taxon>Atheliales</taxon>
        <taxon>Atheliaceae</taxon>
        <taxon>Piloderma</taxon>
    </lineage>
</organism>
<protein>
    <recommendedName>
        <fullName evidence="4">Thaumatin-like protein</fullName>
    </recommendedName>
</protein>
<dbReference type="PANTHER" id="PTHR31013:SF2">
    <property type="entry name" value="THAUMATIN-LIKE PROTEIN"/>
    <property type="match status" value="1"/>
</dbReference>
<reference evidence="3" key="2">
    <citation type="submission" date="2015-01" db="EMBL/GenBank/DDBJ databases">
        <title>Evolutionary Origins and Diversification of the Mycorrhizal Mutualists.</title>
        <authorList>
            <consortium name="DOE Joint Genome Institute"/>
            <consortium name="Mycorrhizal Genomics Consortium"/>
            <person name="Kohler A."/>
            <person name="Kuo A."/>
            <person name="Nagy L.G."/>
            <person name="Floudas D."/>
            <person name="Copeland A."/>
            <person name="Barry K.W."/>
            <person name="Cichocki N."/>
            <person name="Veneault-Fourrey C."/>
            <person name="LaButti K."/>
            <person name="Lindquist E.A."/>
            <person name="Lipzen A."/>
            <person name="Lundell T."/>
            <person name="Morin E."/>
            <person name="Murat C."/>
            <person name="Riley R."/>
            <person name="Ohm R."/>
            <person name="Sun H."/>
            <person name="Tunlid A."/>
            <person name="Henrissat B."/>
            <person name="Grigoriev I.V."/>
            <person name="Hibbett D.S."/>
            <person name="Martin F."/>
        </authorList>
    </citation>
    <scope>NUCLEOTIDE SEQUENCE [LARGE SCALE GENOMIC DNA]</scope>
    <source>
        <strain evidence="3">F 1598</strain>
    </source>
</reference>
<dbReference type="InterPro" id="IPR001938">
    <property type="entry name" value="Thaumatin"/>
</dbReference>
<dbReference type="HOGENOM" id="CLU_1447259_0_0_1"/>
<reference evidence="2 3" key="1">
    <citation type="submission" date="2014-04" db="EMBL/GenBank/DDBJ databases">
        <authorList>
            <consortium name="DOE Joint Genome Institute"/>
            <person name="Kuo A."/>
            <person name="Tarkka M."/>
            <person name="Buscot F."/>
            <person name="Kohler A."/>
            <person name="Nagy L.G."/>
            <person name="Floudas D."/>
            <person name="Copeland A."/>
            <person name="Barry K.W."/>
            <person name="Cichocki N."/>
            <person name="Veneault-Fourrey C."/>
            <person name="LaButti K."/>
            <person name="Lindquist E.A."/>
            <person name="Lipzen A."/>
            <person name="Lundell T."/>
            <person name="Morin E."/>
            <person name="Murat C."/>
            <person name="Sun H."/>
            <person name="Tunlid A."/>
            <person name="Henrissat B."/>
            <person name="Grigoriev I.V."/>
            <person name="Hibbett D.S."/>
            <person name="Martin F."/>
            <person name="Nordberg H.P."/>
            <person name="Cantor M.N."/>
            <person name="Hua S.X."/>
        </authorList>
    </citation>
    <scope>NUCLEOTIDE SEQUENCE [LARGE SCALE GENOMIC DNA]</scope>
    <source>
        <strain evidence="2 3">F 1598</strain>
    </source>
</reference>
<dbReference type="AlphaFoldDB" id="A0A0C3AYS4"/>